<evidence type="ECO:0000256" key="1">
    <source>
        <dbReference type="SAM" id="MobiDB-lite"/>
    </source>
</evidence>
<sequence length="336" mass="35706">MGREHRPLVPLLCLVLGGALTAAVLGVTGGGSAREPGSGAPAPAAAPAPGDFVDIHDVPPPAPQTSVRPGPDASTGSFTVDCGRNEEAHYNQDNLVVSPGLRNGAHHTHAYVGNRSTDAFSTDASLAAAPTTCRGGDRSTYYWPVLRRPDLPATRPYEKAAAHGNTGRILTPADVRIGFHGNPAGKVVPMPRFLRALTGDAVAYTARTDEGVKARWSCTSLPDRATTRYPRCPAGDRLTRTLVFPSCWNGLDTATPGRTHLLFPAPNGVCPQNTFAVPELRITLSYDAPPADAPIALDSFPEQRHSPKTDHAMFVNVMTDERMARLVTCVNEGRHC</sequence>
<evidence type="ECO:0000313" key="3">
    <source>
        <dbReference type="EMBL" id="CCA53352.1"/>
    </source>
</evidence>
<protein>
    <submittedName>
        <fullName evidence="3">Putative secreted protein</fullName>
    </submittedName>
</protein>
<organism evidence="3 4">
    <name type="scientific">Streptomyces venezuelae (strain ATCC 10712 / CBS 650.69 / DSM 40230 / JCM 4526 / NBRC 13096 / PD 04745)</name>
    <dbReference type="NCBI Taxonomy" id="953739"/>
    <lineage>
        <taxon>Bacteria</taxon>
        <taxon>Bacillati</taxon>
        <taxon>Actinomycetota</taxon>
        <taxon>Actinomycetes</taxon>
        <taxon>Kitasatosporales</taxon>
        <taxon>Streptomycetaceae</taxon>
        <taxon>Streptomyces</taxon>
    </lineage>
</organism>
<evidence type="ECO:0000313" key="4">
    <source>
        <dbReference type="Proteomes" id="UP000006854"/>
    </source>
</evidence>
<dbReference type="STRING" id="953739.SVEN_0064"/>
<dbReference type="EMBL" id="FR845719">
    <property type="protein sequence ID" value="CCA53352.1"/>
    <property type="molecule type" value="Genomic_DNA"/>
</dbReference>
<dbReference type="PANTHER" id="PTHR43662">
    <property type="match status" value="1"/>
</dbReference>
<dbReference type="PATRIC" id="fig|953739.5.peg.3500"/>
<proteinExistence type="predicted"/>
<reference evidence="3 4" key="1">
    <citation type="journal article" date="2011" name="BMC Genomics">
        <title>Genome-wide analysis of the role of GlnR in Streptomyces venezuelae provides new insights into global nitrogen regulation in actinomycetes.</title>
        <authorList>
            <person name="Pullan S.T."/>
            <person name="Bibb M.J."/>
            <person name="Merrick M."/>
        </authorList>
    </citation>
    <scope>NUCLEOTIDE SEQUENCE [LARGE SCALE GENOMIC DNA]</scope>
    <source>
        <strain evidence="3">ATCC 10712</strain>
    </source>
</reference>
<dbReference type="OrthoDB" id="581239at2"/>
<keyword evidence="4" id="KW-1185">Reference proteome</keyword>
<feature type="compositionally biased region" description="Low complexity" evidence="1">
    <location>
        <begin position="33"/>
        <end position="50"/>
    </location>
</feature>
<accession>F2R475</accession>
<dbReference type="Pfam" id="PF09362">
    <property type="entry name" value="DUF1996"/>
    <property type="match status" value="1"/>
</dbReference>
<dbReference type="KEGG" id="sve:SVEN_0064"/>
<dbReference type="HOGENOM" id="CLU_043939_0_0_11"/>
<dbReference type="eggNOG" id="ENOG502Z890">
    <property type="taxonomic scope" value="Bacteria"/>
</dbReference>
<dbReference type="RefSeq" id="WP_015031272.1">
    <property type="nucleotide sequence ID" value="NC_018750.1"/>
</dbReference>
<name>F2R475_STRVP</name>
<feature type="domain" description="DUF1996" evidence="2">
    <location>
        <begin position="96"/>
        <end position="290"/>
    </location>
</feature>
<gene>
    <name evidence="3" type="ordered locus">SVEN_0064</name>
</gene>
<dbReference type="InterPro" id="IPR018535">
    <property type="entry name" value="DUF1996"/>
</dbReference>
<dbReference type="AlphaFoldDB" id="F2R475"/>
<evidence type="ECO:0000259" key="2">
    <source>
        <dbReference type="Pfam" id="PF09362"/>
    </source>
</evidence>
<dbReference type="PANTHER" id="PTHR43662:SF3">
    <property type="entry name" value="DOMAIN PROTEIN, PUTATIVE (AFU_ORTHOLOGUE AFUA_6G11970)-RELATED"/>
    <property type="match status" value="1"/>
</dbReference>
<feature type="region of interest" description="Disordered" evidence="1">
    <location>
        <begin position="30"/>
        <end position="77"/>
    </location>
</feature>
<dbReference type="GeneID" id="51860672"/>
<dbReference type="Proteomes" id="UP000006854">
    <property type="component" value="Chromosome"/>
</dbReference>